<dbReference type="EMBL" id="FXTN01000019">
    <property type="protein sequence ID" value="SMO98987.1"/>
    <property type="molecule type" value="Genomic_DNA"/>
</dbReference>
<dbReference type="OrthoDB" id="9789562at2"/>
<dbReference type="Pfam" id="PF13476">
    <property type="entry name" value="AAA_23"/>
    <property type="match status" value="1"/>
</dbReference>
<dbReference type="GO" id="GO:0016887">
    <property type="term" value="F:ATP hydrolysis activity"/>
    <property type="evidence" value="ECO:0007669"/>
    <property type="project" value="InterPro"/>
</dbReference>
<dbReference type="Gene3D" id="3.40.50.300">
    <property type="entry name" value="P-loop containing nucleotide triphosphate hydrolases"/>
    <property type="match status" value="2"/>
</dbReference>
<dbReference type="GO" id="GO:0006302">
    <property type="term" value="P:double-strand break repair"/>
    <property type="evidence" value="ECO:0007669"/>
    <property type="project" value="InterPro"/>
</dbReference>
<dbReference type="InterPro" id="IPR026866">
    <property type="entry name" value="CR006_AAA"/>
</dbReference>
<protein>
    <submittedName>
        <fullName evidence="3">AAA domain-containing protein</fullName>
    </submittedName>
</protein>
<feature type="domain" description="Protein CR006 P-loop" evidence="1">
    <location>
        <begin position="376"/>
        <end position="734"/>
    </location>
</feature>
<name>A0A521FRX4_9SPHI</name>
<dbReference type="Pfam" id="PF13166">
    <property type="entry name" value="AAA_13"/>
    <property type="match status" value="1"/>
</dbReference>
<accession>A0A521FRX4</accession>
<evidence type="ECO:0000313" key="3">
    <source>
        <dbReference type="EMBL" id="SMO98987.1"/>
    </source>
</evidence>
<dbReference type="SUPFAM" id="SSF52540">
    <property type="entry name" value="P-loop containing nucleoside triphosphate hydrolases"/>
    <property type="match status" value="1"/>
</dbReference>
<evidence type="ECO:0000259" key="1">
    <source>
        <dbReference type="Pfam" id="PF13166"/>
    </source>
</evidence>
<dbReference type="RefSeq" id="WP_142531170.1">
    <property type="nucleotide sequence ID" value="NZ_CBCSJO010000017.1"/>
</dbReference>
<dbReference type="AlphaFoldDB" id="A0A521FRX4"/>
<evidence type="ECO:0000313" key="4">
    <source>
        <dbReference type="Proteomes" id="UP000320300"/>
    </source>
</evidence>
<organism evidence="3 4">
    <name type="scientific">Pedobacter westerhofensis</name>
    <dbReference type="NCBI Taxonomy" id="425512"/>
    <lineage>
        <taxon>Bacteria</taxon>
        <taxon>Pseudomonadati</taxon>
        <taxon>Bacteroidota</taxon>
        <taxon>Sphingobacteriia</taxon>
        <taxon>Sphingobacteriales</taxon>
        <taxon>Sphingobacteriaceae</taxon>
        <taxon>Pedobacter</taxon>
    </lineage>
</organism>
<feature type="domain" description="Rad50/SbcC-type AAA" evidence="2">
    <location>
        <begin position="85"/>
        <end position="330"/>
    </location>
</feature>
<sequence length="858" mass="95992">MPNEILRTLETDILSFTQGLPYWSQFLSEKLLSGVALTDEDHQAAYQYFLEDAGLSEKTERPDIAIICKTQSGYYKDDLKLLKISGVTGINALVQDQVMTLGPNLTIIYGANGSGKSGYIRLLNNVFITKGDKTILPNVHDTGTPPTKAAEFTFESGGTKSVFHYPTDCGHAEFKQFSVFDEKAVQVHLNNKNQFNFRPAGLSFFADLNEAYKNLEELAQADIDKHASSTDLAALFDGESNIKNMVADLSAKSKIQYLKALLPFTAEDKAERTKLEGEKAALTALKKDKEIQDLLQQQTLLASLKTAINSLNRYFTIDQLTKANDKIKDCVEKELLAASHDIDQFKKTSLGQIGGAEWRAFIAAADVFARLQDKGGVSYPEPGDSCLLCQQPLTGEAVSLVSAYWAFIKSKAEQDSKDAQAALATFKDALGKLDLNVLPDTGILYKWLSENKAAELALITAELQMQLKLRDAIIRDISDKKVVNYQPAQINTAVIDLITEEIGNRIKKLKEADVAEAIEKLQKQITVFNHKEKLGDHISTIEKVLENLVWTDKVIKAKSKISKRDITTKEKALSGLYFNQAYIDRFNAECVRLKGAFGINITHTGSAGTSFRQLSLKGRQPSDVLSEGEQKVISLADFLSETILSGINKGIIFDDPVNSLDEKRKSHIAERLIEESANRQIVVFTHDLVFVSQLITYCQDNNKQHICHWIEQRDGKPGYISLENAPSYEKDYRNQNIPIAHYTAAKKPECSAKDRETYLRDGFTSLRTCYEVLVINGLFKNVVQRFNERVSVDTLKTVNFDIAIRDEISSGFYDCCKFMEGHSHSDGLPYRKPELEDLNTEVQRYITIRAKVMTKPKA</sequence>
<dbReference type="GO" id="GO:0000731">
    <property type="term" value="P:DNA synthesis involved in DNA repair"/>
    <property type="evidence" value="ECO:0007669"/>
    <property type="project" value="TreeGrafter"/>
</dbReference>
<evidence type="ECO:0000259" key="2">
    <source>
        <dbReference type="Pfam" id="PF13476"/>
    </source>
</evidence>
<dbReference type="Proteomes" id="UP000320300">
    <property type="component" value="Unassembled WGS sequence"/>
</dbReference>
<reference evidence="3 4" key="1">
    <citation type="submission" date="2017-05" db="EMBL/GenBank/DDBJ databases">
        <authorList>
            <person name="Varghese N."/>
            <person name="Submissions S."/>
        </authorList>
    </citation>
    <scope>NUCLEOTIDE SEQUENCE [LARGE SCALE GENOMIC DNA]</scope>
    <source>
        <strain evidence="3 4">DSM 19036</strain>
    </source>
</reference>
<dbReference type="InterPro" id="IPR038729">
    <property type="entry name" value="Rad50/SbcC_AAA"/>
</dbReference>
<proteinExistence type="predicted"/>
<dbReference type="PANTHER" id="PTHR32182:SF22">
    <property type="entry name" value="ATP-DEPENDENT ENDONUCLEASE, OLD FAMILY-RELATED"/>
    <property type="match status" value="1"/>
</dbReference>
<dbReference type="InterPro" id="IPR027417">
    <property type="entry name" value="P-loop_NTPase"/>
</dbReference>
<keyword evidence="4" id="KW-1185">Reference proteome</keyword>
<dbReference type="PANTHER" id="PTHR32182">
    <property type="entry name" value="DNA REPLICATION AND REPAIR PROTEIN RECF"/>
    <property type="match status" value="1"/>
</dbReference>
<gene>
    <name evidence="3" type="ORF">SAMN06265348_1192</name>
</gene>